<evidence type="ECO:0000313" key="4">
    <source>
        <dbReference type="Proteomes" id="UP000232453"/>
    </source>
</evidence>
<dbReference type="SMART" id="SM00530">
    <property type="entry name" value="HTH_XRE"/>
    <property type="match status" value="1"/>
</dbReference>
<dbReference type="GO" id="GO:0003677">
    <property type="term" value="F:DNA binding"/>
    <property type="evidence" value="ECO:0007669"/>
    <property type="project" value="InterPro"/>
</dbReference>
<evidence type="ECO:0000259" key="2">
    <source>
        <dbReference type="PROSITE" id="PS50943"/>
    </source>
</evidence>
<dbReference type="Proteomes" id="UP000232453">
    <property type="component" value="Unassembled WGS sequence"/>
</dbReference>
<reference evidence="3 4" key="1">
    <citation type="submission" date="2017-11" db="EMBL/GenBank/DDBJ databases">
        <title>Sequencing the genomes of 1000 actinobacteria strains.</title>
        <authorList>
            <person name="Klenk H.-P."/>
        </authorList>
    </citation>
    <scope>NUCLEOTIDE SEQUENCE [LARGE SCALE GENOMIC DNA]</scope>
    <source>
        <strain evidence="3 4">DSM 44104</strain>
    </source>
</reference>
<feature type="domain" description="HTH cro/C1-type" evidence="2">
    <location>
        <begin position="44"/>
        <end position="111"/>
    </location>
</feature>
<organism evidence="3 4">
    <name type="scientific">Pseudonocardia alni</name>
    <name type="common">Amycolata alni</name>
    <dbReference type="NCBI Taxonomy" id="33907"/>
    <lineage>
        <taxon>Bacteria</taxon>
        <taxon>Bacillati</taxon>
        <taxon>Actinomycetota</taxon>
        <taxon>Actinomycetes</taxon>
        <taxon>Pseudonocardiales</taxon>
        <taxon>Pseudonocardiaceae</taxon>
        <taxon>Pseudonocardia</taxon>
    </lineage>
</organism>
<dbReference type="Gene3D" id="1.10.260.40">
    <property type="entry name" value="lambda repressor-like DNA-binding domains"/>
    <property type="match status" value="1"/>
</dbReference>
<dbReference type="InterPro" id="IPR001387">
    <property type="entry name" value="Cro/C1-type_HTH"/>
</dbReference>
<evidence type="ECO:0000313" key="3">
    <source>
        <dbReference type="EMBL" id="PKB30590.1"/>
    </source>
</evidence>
<accession>A0AA44UNS9</accession>
<dbReference type="EMBL" id="PHUJ01000003">
    <property type="protein sequence ID" value="PKB30590.1"/>
    <property type="molecule type" value="Genomic_DNA"/>
</dbReference>
<dbReference type="AlphaFoldDB" id="A0AA44UNS9"/>
<feature type="compositionally biased region" description="Gly residues" evidence="1">
    <location>
        <begin position="289"/>
        <end position="301"/>
    </location>
</feature>
<sequence length="383" mass="39013">MVVTQVASTVLTLRRGTDRIGRVHAPPPSADRPSPARPGTGAALRAARDRRGWSQSEAARALAALVAGSGGTARAASLKTQLSRWENGHAVPDAAHRALLAELYDSTPAGLGLADATGPDPLDGAARLRAALERAAAVGEEELDLLRAQWAATTALDDRLGTAAAHDAVAAVVAQLREPAAHARDPRRVRALTGLLAAAALRLGDQERDRAAPDRAWAAYVEAESAALRAGDPGTADEARHRRERLLAELPAVDAQDGAPDPVGAHGATGRRATTSTGAAGPGDAAPGGEAGHSGGTGRAGPGPCPTIDVHTAPAWLTVADGPPQSPVRERTDLALDEVLAALRDGDGPAARAAHARARALALRSGSQRVLDRLATLPGATPP</sequence>
<evidence type="ECO:0000256" key="1">
    <source>
        <dbReference type="SAM" id="MobiDB-lite"/>
    </source>
</evidence>
<feature type="region of interest" description="Disordered" evidence="1">
    <location>
        <begin position="250"/>
        <end position="309"/>
    </location>
</feature>
<gene>
    <name evidence="3" type="ORF">ATL51_2261</name>
</gene>
<proteinExistence type="predicted"/>
<name>A0AA44UNS9_PSEA5</name>
<dbReference type="InterPro" id="IPR010982">
    <property type="entry name" value="Lambda_DNA-bd_dom_sf"/>
</dbReference>
<protein>
    <submittedName>
        <fullName evidence="3">Transcriptional regulator with XRE-family HTH domain</fullName>
    </submittedName>
</protein>
<comment type="caution">
    <text evidence="3">The sequence shown here is derived from an EMBL/GenBank/DDBJ whole genome shotgun (WGS) entry which is preliminary data.</text>
</comment>
<dbReference type="PROSITE" id="PS50943">
    <property type="entry name" value="HTH_CROC1"/>
    <property type="match status" value="1"/>
</dbReference>
<feature type="region of interest" description="Disordered" evidence="1">
    <location>
        <begin position="17"/>
        <end position="45"/>
    </location>
</feature>
<feature type="compositionally biased region" description="Low complexity" evidence="1">
    <location>
        <begin position="264"/>
        <end position="288"/>
    </location>
</feature>